<dbReference type="EMBL" id="ANHY01000006">
    <property type="protein sequence ID" value="EKV31483.1"/>
    <property type="molecule type" value="Genomic_DNA"/>
</dbReference>
<dbReference type="GO" id="GO:0004252">
    <property type="term" value="F:serine-type endopeptidase activity"/>
    <property type="evidence" value="ECO:0007669"/>
    <property type="project" value="InterPro"/>
</dbReference>
<name>K9HMA6_9PROT</name>
<keyword evidence="4" id="KW-1185">Reference proteome</keyword>
<evidence type="ECO:0000259" key="2">
    <source>
        <dbReference type="Pfam" id="PF01738"/>
    </source>
</evidence>
<organism evidence="3 4">
    <name type="scientific">Caenispirillum salinarum AK4</name>
    <dbReference type="NCBI Taxonomy" id="1238182"/>
    <lineage>
        <taxon>Bacteria</taxon>
        <taxon>Pseudomonadati</taxon>
        <taxon>Pseudomonadota</taxon>
        <taxon>Alphaproteobacteria</taxon>
        <taxon>Rhodospirillales</taxon>
        <taxon>Novispirillaceae</taxon>
        <taxon>Caenispirillum</taxon>
    </lineage>
</organism>
<dbReference type="RefSeq" id="WP_009539964.1">
    <property type="nucleotide sequence ID" value="NZ_ANHY01000006.1"/>
</dbReference>
<protein>
    <submittedName>
        <fullName evidence="3">Dienelactone hydrolase</fullName>
    </submittedName>
</protein>
<dbReference type="eggNOG" id="COG0412">
    <property type="taxonomic scope" value="Bacteria"/>
</dbReference>
<dbReference type="InterPro" id="IPR029058">
    <property type="entry name" value="AB_hydrolase_fold"/>
</dbReference>
<feature type="domain" description="Dienelactone hydrolase" evidence="2">
    <location>
        <begin position="49"/>
        <end position="240"/>
    </location>
</feature>
<sequence>MTITLHSEEVAFETSTPFTLKDVPEARRHPIRGRGYLYRPEVAEGETDPRPKRPAVVVSQGLGGLKQAREHTYGRRLAEHGYVALVVDSFAVRGKDHDSHSKRALAATESTMLADAFAALRTLAHRPDVDPDRIGIVGFSYGGMITVLTAYEQMRRLFLDGTPDANLKFAAHASFYGSSVPRLDDPTATGAPVLILNGALDANVSLKRTGQIAEDLRRGGSPVEEVVLPGTYHQWDSDDATPRFVRWSIKNVKMRVKRDNTIRDEITGIEVRGKASRTIAIGAGTSPRGYLIKMDAEATQKSLDRMFTHFDRTFGWQPEEGARTAVAAPERGVDGAAVTSP</sequence>
<dbReference type="InterPro" id="IPR002471">
    <property type="entry name" value="Pept_S9_AS"/>
</dbReference>
<dbReference type="PANTHER" id="PTHR22946">
    <property type="entry name" value="DIENELACTONE HYDROLASE DOMAIN-CONTAINING PROTEIN-RELATED"/>
    <property type="match status" value="1"/>
</dbReference>
<dbReference type="PATRIC" id="fig|1238182.3.peg.1519"/>
<proteinExistence type="predicted"/>
<keyword evidence="1 3" id="KW-0378">Hydrolase</keyword>
<dbReference type="AlphaFoldDB" id="K9HMA6"/>
<dbReference type="PROSITE" id="PS00708">
    <property type="entry name" value="PRO_ENDOPEP_SER"/>
    <property type="match status" value="1"/>
</dbReference>
<evidence type="ECO:0000256" key="1">
    <source>
        <dbReference type="ARBA" id="ARBA00022801"/>
    </source>
</evidence>
<comment type="caution">
    <text evidence="3">The sequence shown here is derived from an EMBL/GenBank/DDBJ whole genome shotgun (WGS) entry which is preliminary data.</text>
</comment>
<dbReference type="Pfam" id="PF01738">
    <property type="entry name" value="DLH"/>
    <property type="match status" value="1"/>
</dbReference>
<accession>K9HMA6</accession>
<evidence type="ECO:0000313" key="3">
    <source>
        <dbReference type="EMBL" id="EKV31483.1"/>
    </source>
</evidence>
<evidence type="ECO:0000313" key="4">
    <source>
        <dbReference type="Proteomes" id="UP000009881"/>
    </source>
</evidence>
<dbReference type="OrthoDB" id="9771666at2"/>
<reference evidence="3 4" key="1">
    <citation type="journal article" date="2013" name="Genome Announc.">
        <title>Draft Genome Sequence of an Alphaproteobacterium, Caenispirillum salinarum AK4(T), Isolated from a Solar Saltern.</title>
        <authorList>
            <person name="Khatri I."/>
            <person name="Singh A."/>
            <person name="Korpole S."/>
            <person name="Pinnaka A.K."/>
            <person name="Subramanian S."/>
        </authorList>
    </citation>
    <scope>NUCLEOTIDE SEQUENCE [LARGE SCALE GENOMIC DNA]</scope>
    <source>
        <strain evidence="3 4">AK4</strain>
    </source>
</reference>
<dbReference type="Gene3D" id="3.40.50.1820">
    <property type="entry name" value="alpha/beta hydrolase"/>
    <property type="match status" value="1"/>
</dbReference>
<dbReference type="SUPFAM" id="SSF53474">
    <property type="entry name" value="alpha/beta-Hydrolases"/>
    <property type="match status" value="1"/>
</dbReference>
<dbReference type="InterPro" id="IPR050261">
    <property type="entry name" value="FrsA_esterase"/>
</dbReference>
<dbReference type="GO" id="GO:0006508">
    <property type="term" value="P:proteolysis"/>
    <property type="evidence" value="ECO:0007669"/>
    <property type="project" value="InterPro"/>
</dbReference>
<dbReference type="STRING" id="1238182.C882_3856"/>
<dbReference type="InterPro" id="IPR002925">
    <property type="entry name" value="Dienelactn_hydro"/>
</dbReference>
<dbReference type="Proteomes" id="UP000009881">
    <property type="component" value="Unassembled WGS sequence"/>
</dbReference>
<gene>
    <name evidence="3" type="ORF">C882_3856</name>
</gene>